<dbReference type="Gene3D" id="3.90.226.10">
    <property type="entry name" value="2-enoyl-CoA Hydratase, Chain A, domain 1"/>
    <property type="match status" value="1"/>
</dbReference>
<name>A0ABY4H0B7_9BACI</name>
<evidence type="ECO:0000313" key="5">
    <source>
        <dbReference type="Proteomes" id="UP000831880"/>
    </source>
</evidence>
<comment type="similarity">
    <text evidence="1 2">Belongs to the enoyl-CoA hydratase/isomerase family.</text>
</comment>
<proteinExistence type="inferred from homology"/>
<dbReference type="InterPro" id="IPR018376">
    <property type="entry name" value="Enoyl-CoA_hyd/isom_CS"/>
</dbReference>
<protein>
    <submittedName>
        <fullName evidence="4">Enoyl-CoA hydratase-related protein</fullName>
    </submittedName>
</protein>
<sequence>MGNTFQTISYDLKKGVARIGLNRPSAYNAFTEQMNKEMIKALRIASKDDEVRSIVITGEGKAFCAGEDLGGVNEHTNHATFLRNRYHPMMKAIKQTPKPIVAAVNGTAAGAGMSLALAADFRLVQPEAKFVSAFINIGLIPDSGFLYILPRLIGYAKALEVAVLGKPITGREAHEMGLATEVIDPSEWEEKVSRFSETLSSLPTQSVALIKRYMMDGMNLTFEEMLEKEAQAQRIAGKTHDHREGLQAFKEKRKPDFIGN</sequence>
<dbReference type="PANTHER" id="PTHR43802">
    <property type="entry name" value="ENOYL-COA HYDRATASE"/>
    <property type="match status" value="1"/>
</dbReference>
<dbReference type="PANTHER" id="PTHR43802:SF1">
    <property type="entry name" value="IP11341P-RELATED"/>
    <property type="match status" value="1"/>
</dbReference>
<evidence type="ECO:0000313" key="4">
    <source>
        <dbReference type="EMBL" id="UOQ92452.1"/>
    </source>
</evidence>
<reference evidence="4 5" key="1">
    <citation type="submission" date="2022-04" db="EMBL/GenBank/DDBJ databases">
        <title>Halobacillus sp. isolated from saltern.</title>
        <authorList>
            <person name="Won M."/>
            <person name="Lee C.-M."/>
            <person name="Woen H.-Y."/>
            <person name="Kwon S.-W."/>
        </authorList>
    </citation>
    <scope>NUCLEOTIDE SEQUENCE [LARGE SCALE GENOMIC DNA]</scope>
    <source>
        <strain evidence="4 5">SSTM10-2</strain>
    </source>
</reference>
<dbReference type="CDD" id="cd06558">
    <property type="entry name" value="crotonase-like"/>
    <property type="match status" value="1"/>
</dbReference>
<dbReference type="RefSeq" id="WP_244752061.1">
    <property type="nucleotide sequence ID" value="NZ_CP095074.1"/>
</dbReference>
<organism evidence="4 5">
    <name type="scientific">Halobacillus shinanisalinarum</name>
    <dbReference type="NCBI Taxonomy" id="2932258"/>
    <lineage>
        <taxon>Bacteria</taxon>
        <taxon>Bacillati</taxon>
        <taxon>Bacillota</taxon>
        <taxon>Bacilli</taxon>
        <taxon>Bacillales</taxon>
        <taxon>Bacillaceae</taxon>
        <taxon>Halobacillus</taxon>
    </lineage>
</organism>
<evidence type="ECO:0000256" key="1">
    <source>
        <dbReference type="ARBA" id="ARBA00005254"/>
    </source>
</evidence>
<accession>A0ABY4H0B7</accession>
<dbReference type="EMBL" id="CP095074">
    <property type="protein sequence ID" value="UOQ92452.1"/>
    <property type="molecule type" value="Genomic_DNA"/>
</dbReference>
<gene>
    <name evidence="4" type="ORF">MUO14_18610</name>
</gene>
<evidence type="ECO:0000256" key="3">
    <source>
        <dbReference type="SAM" id="MobiDB-lite"/>
    </source>
</evidence>
<feature type="region of interest" description="Disordered" evidence="3">
    <location>
        <begin position="240"/>
        <end position="260"/>
    </location>
</feature>
<dbReference type="Proteomes" id="UP000831880">
    <property type="component" value="Chromosome"/>
</dbReference>
<dbReference type="PROSITE" id="PS00166">
    <property type="entry name" value="ENOYL_COA_HYDRATASE"/>
    <property type="match status" value="1"/>
</dbReference>
<dbReference type="SUPFAM" id="SSF52096">
    <property type="entry name" value="ClpP/crotonase"/>
    <property type="match status" value="1"/>
</dbReference>
<dbReference type="InterPro" id="IPR001753">
    <property type="entry name" value="Enoyl-CoA_hydra/iso"/>
</dbReference>
<dbReference type="InterPro" id="IPR029045">
    <property type="entry name" value="ClpP/crotonase-like_dom_sf"/>
</dbReference>
<dbReference type="Pfam" id="PF00378">
    <property type="entry name" value="ECH_1"/>
    <property type="match status" value="1"/>
</dbReference>
<evidence type="ECO:0000256" key="2">
    <source>
        <dbReference type="RuleBase" id="RU003707"/>
    </source>
</evidence>
<dbReference type="Gene3D" id="1.10.12.10">
    <property type="entry name" value="Lyase 2-enoyl-coa Hydratase, Chain A, domain 2"/>
    <property type="match status" value="1"/>
</dbReference>
<keyword evidence="5" id="KW-1185">Reference proteome</keyword>
<dbReference type="InterPro" id="IPR014748">
    <property type="entry name" value="Enoyl-CoA_hydra_C"/>
</dbReference>